<accession>A0A830I114</accession>
<comment type="caution">
    <text evidence="2">The sequence shown here is derived from an EMBL/GenBank/DDBJ whole genome shotgun (WGS) entry which is preliminary data.</text>
</comment>
<dbReference type="Proteomes" id="UP000660262">
    <property type="component" value="Unassembled WGS sequence"/>
</dbReference>
<dbReference type="OrthoDB" id="10251809at2759"/>
<gene>
    <name evidence="2" type="ORF">PPROV_000956800</name>
</gene>
<dbReference type="Pfam" id="PF24681">
    <property type="entry name" value="Kelch_KLHDC2_KLHL20_DRC7"/>
    <property type="match status" value="2"/>
</dbReference>
<evidence type="ECO:0000313" key="2">
    <source>
        <dbReference type="EMBL" id="GHP10837.1"/>
    </source>
</evidence>
<reference evidence="2" key="1">
    <citation type="submission" date="2020-10" db="EMBL/GenBank/DDBJ databases">
        <title>Unveiling of a novel bifunctional photoreceptor, Dualchrome1, isolated from a cosmopolitan green alga.</title>
        <authorList>
            <person name="Suzuki S."/>
            <person name="Kawachi M."/>
        </authorList>
    </citation>
    <scope>NUCLEOTIDE SEQUENCE</scope>
    <source>
        <strain evidence="2">NIES 2893</strain>
    </source>
</reference>
<dbReference type="SUPFAM" id="SSF50965">
    <property type="entry name" value="Galactose oxidase, central domain"/>
    <property type="match status" value="1"/>
</dbReference>
<keyword evidence="3" id="KW-1185">Reference proteome</keyword>
<dbReference type="PANTHER" id="PTHR23244:SF493">
    <property type="entry name" value="GALACTOSE OXIDASE, CENTRAL DOMAIN FAMILY PROTEIN"/>
    <property type="match status" value="1"/>
</dbReference>
<dbReference type="AlphaFoldDB" id="A0A830I114"/>
<feature type="region of interest" description="Disordered" evidence="1">
    <location>
        <begin position="39"/>
        <end position="97"/>
    </location>
</feature>
<dbReference type="InterPro" id="IPR015915">
    <property type="entry name" value="Kelch-typ_b-propeller"/>
</dbReference>
<proteinExistence type="predicted"/>
<dbReference type="InterPro" id="IPR011043">
    <property type="entry name" value="Gal_Oxase/kelch_b-propeller"/>
</dbReference>
<feature type="compositionally biased region" description="Pro residues" evidence="1">
    <location>
        <begin position="383"/>
        <end position="400"/>
    </location>
</feature>
<organism evidence="2 3">
    <name type="scientific">Pycnococcus provasolii</name>
    <dbReference type="NCBI Taxonomy" id="41880"/>
    <lineage>
        <taxon>Eukaryota</taxon>
        <taxon>Viridiplantae</taxon>
        <taxon>Chlorophyta</taxon>
        <taxon>Pseudoscourfieldiophyceae</taxon>
        <taxon>Pseudoscourfieldiales</taxon>
        <taxon>Pycnococcaceae</taxon>
        <taxon>Pycnococcus</taxon>
    </lineage>
</organism>
<dbReference type="SUPFAM" id="SSF117281">
    <property type="entry name" value="Kelch motif"/>
    <property type="match status" value="1"/>
</dbReference>
<evidence type="ECO:0000313" key="3">
    <source>
        <dbReference type="Proteomes" id="UP000660262"/>
    </source>
</evidence>
<name>A0A830I114_9CHLO</name>
<evidence type="ECO:0008006" key="4">
    <source>
        <dbReference type="Google" id="ProtNLM"/>
    </source>
</evidence>
<dbReference type="Gene3D" id="2.120.10.80">
    <property type="entry name" value="Kelch-type beta propeller"/>
    <property type="match status" value="2"/>
</dbReference>
<sequence length="886" mass="90628">MEPNHQGAMLPLAHEAHDNTTALGLDQYANLTSADVAGGGAAAAGGDGPPVPSSSTDDQSYGAYMNLMNGNGNGGATQQQQQQQQQQHSVGGMGIGQTPGFAGALPLRLSWAMCSSSASAAASSSSSAASATGSAADTSNHHHTRGDVAPPRFGHSCTVVDSALWGSELVVVYGGVGVATNGTNPTNPASVTRGDVRVYHVSSNTWFEPDVQQGPAPRARCFHAAAACGKYVLVFGGRHGRLRLADLWALDTDAWQWTCLFDDISMAANANRGATPPQRNVPAPCARDYTTLTSIGGGRALLFGGYCETRRWLADLWVLDCPFLKNDGLVIDGAEDVPLAVRAEEARARAGPTAPYLAPLCRWALVTNAPGAAPTNATIADLPPAPGMPPPPPPPPPPPANASYPAPRSAHAAALVQDRLLVLGGEGPNGALLNDLWAMRGVRGECPPTWTRLKIDGPVPSPRMGHTLTPLGGAALAVIGGLGDGGWISRKDVYLSDAIVLDRRKPCWVRPTIPVEATCDGGAGISAPSPRAHHTAVAIAGGRRVLVIGGATDDPSGIGGGPDSKVRISPDTWWLDCADPAEMPAGTAPAGSAPVAVRSAAAQGGGEADGSSPGTNGGSPGGFLGGILGSSLNNLTGGFAKLTTTSNAPSSSPAQPPPPQAAAAAAPARPTAAPSLDSEELNAALRASEQAARWEALRARLGMPRQATALASSPAPTVLTPPPTLVSLGAAWLSASEQAPPQASTNDSAPRSLCRSHAVRRLRELVTSSESHASWLTVGTLMGLLEDFKDVGVASVVSRRRQAAAAAAAASGGVGVSEEKDDSDKATDVVVDALEEGQKKANDDGSNFALADVTVPRFLHVSSTPWCLRVGDVDALLEEYRALIKS</sequence>
<feature type="region of interest" description="Disordered" evidence="1">
    <location>
        <begin position="130"/>
        <end position="152"/>
    </location>
</feature>
<feature type="compositionally biased region" description="Gly residues" evidence="1">
    <location>
        <begin position="39"/>
        <end position="48"/>
    </location>
</feature>
<feature type="compositionally biased region" description="Low complexity" evidence="1">
    <location>
        <begin position="53"/>
        <end position="87"/>
    </location>
</feature>
<feature type="compositionally biased region" description="Low complexity" evidence="1">
    <location>
        <begin position="661"/>
        <end position="675"/>
    </location>
</feature>
<protein>
    <recommendedName>
        <fullName evidence="4">Galactose oxidase</fullName>
    </recommendedName>
</protein>
<dbReference type="PANTHER" id="PTHR23244">
    <property type="entry name" value="KELCH REPEAT DOMAIN"/>
    <property type="match status" value="1"/>
</dbReference>
<feature type="region of interest" description="Disordered" evidence="1">
    <location>
        <begin position="580"/>
        <end position="623"/>
    </location>
</feature>
<evidence type="ECO:0000256" key="1">
    <source>
        <dbReference type="SAM" id="MobiDB-lite"/>
    </source>
</evidence>
<dbReference type="EMBL" id="BNJQ01000031">
    <property type="protein sequence ID" value="GHP10837.1"/>
    <property type="molecule type" value="Genomic_DNA"/>
</dbReference>
<feature type="region of interest" description="Disordered" evidence="1">
    <location>
        <begin position="640"/>
        <end position="679"/>
    </location>
</feature>
<feature type="region of interest" description="Disordered" evidence="1">
    <location>
        <begin position="375"/>
        <end position="406"/>
    </location>
</feature>